<gene>
    <name evidence="4" type="ORF">L227DRAFT_553473</name>
</gene>
<feature type="domain" description="DUF6534" evidence="3">
    <location>
        <begin position="186"/>
        <end position="274"/>
    </location>
</feature>
<keyword evidence="2" id="KW-0472">Membrane</keyword>
<dbReference type="PANTHER" id="PTHR40465">
    <property type="entry name" value="CHROMOSOME 1, WHOLE GENOME SHOTGUN SEQUENCE"/>
    <property type="match status" value="1"/>
</dbReference>
<keyword evidence="5" id="KW-1185">Reference proteome</keyword>
<name>A0A5C2RZT4_9APHY</name>
<feature type="transmembrane region" description="Helical" evidence="2">
    <location>
        <begin position="137"/>
        <end position="158"/>
    </location>
</feature>
<dbReference type="EMBL" id="ML122287">
    <property type="protein sequence ID" value="RPD56572.1"/>
    <property type="molecule type" value="Genomic_DNA"/>
</dbReference>
<dbReference type="STRING" id="1328759.A0A5C2RZT4"/>
<evidence type="ECO:0000256" key="1">
    <source>
        <dbReference type="SAM" id="MobiDB-lite"/>
    </source>
</evidence>
<evidence type="ECO:0000313" key="4">
    <source>
        <dbReference type="EMBL" id="RPD56572.1"/>
    </source>
</evidence>
<feature type="transmembrane region" description="Helical" evidence="2">
    <location>
        <begin position="220"/>
        <end position="244"/>
    </location>
</feature>
<keyword evidence="2" id="KW-1133">Transmembrane helix</keyword>
<evidence type="ECO:0000256" key="2">
    <source>
        <dbReference type="SAM" id="Phobius"/>
    </source>
</evidence>
<feature type="compositionally biased region" description="Polar residues" evidence="1">
    <location>
        <begin position="1"/>
        <end position="13"/>
    </location>
</feature>
<feature type="transmembrane region" description="Helical" evidence="2">
    <location>
        <begin position="102"/>
        <end position="125"/>
    </location>
</feature>
<sequence>MSSLAALSKSTMTELPPQPSVSPAAVLEIGPILIGALLSWMLLGISVVQLYMYHVSFSQDHRFIQISAYTIFLLDVFQSIVAANEGWQVLITGWGRSVNLEYPGWTFVALPVVSSLVSFWVQTFYSWRIWQLSRSRIVPCLIVITAVVQAAAAWSISISFASLRNIASLHGTGMNIRVIIWLGVGAFTDLIIMLSMLYLLYSAKRRTQPNGRSQLIVNRLIRLTVETGFACAFSAILQLAFYLWLSETNLHLVVALILSKVYSNTLMTSLNSRALKVDSKRTELSGVQITRSSAFRSRSHTGSGTDTGSAVNPVAIHITRHITQEVEVDESSADSKGAQGWAIELDNVPVAVPLQDTDQLNQQSAIM</sequence>
<dbReference type="AlphaFoldDB" id="A0A5C2RZT4"/>
<dbReference type="Pfam" id="PF20152">
    <property type="entry name" value="DUF6534"/>
    <property type="match status" value="1"/>
</dbReference>
<evidence type="ECO:0000259" key="3">
    <source>
        <dbReference type="Pfam" id="PF20152"/>
    </source>
</evidence>
<dbReference type="Proteomes" id="UP000313359">
    <property type="component" value="Unassembled WGS sequence"/>
</dbReference>
<dbReference type="InterPro" id="IPR045339">
    <property type="entry name" value="DUF6534"/>
</dbReference>
<dbReference type="OrthoDB" id="3262409at2759"/>
<evidence type="ECO:0000313" key="5">
    <source>
        <dbReference type="Proteomes" id="UP000313359"/>
    </source>
</evidence>
<protein>
    <recommendedName>
        <fullName evidence="3">DUF6534 domain-containing protein</fullName>
    </recommendedName>
</protein>
<feature type="transmembrane region" description="Helical" evidence="2">
    <location>
        <begin position="29"/>
        <end position="51"/>
    </location>
</feature>
<accession>A0A5C2RZT4</accession>
<organism evidence="4 5">
    <name type="scientific">Lentinus tigrinus ALCF2SS1-6</name>
    <dbReference type="NCBI Taxonomy" id="1328759"/>
    <lineage>
        <taxon>Eukaryota</taxon>
        <taxon>Fungi</taxon>
        <taxon>Dikarya</taxon>
        <taxon>Basidiomycota</taxon>
        <taxon>Agaricomycotina</taxon>
        <taxon>Agaricomycetes</taxon>
        <taxon>Polyporales</taxon>
        <taxon>Polyporaceae</taxon>
        <taxon>Lentinus</taxon>
    </lineage>
</organism>
<reference evidence="4" key="1">
    <citation type="journal article" date="2018" name="Genome Biol. Evol.">
        <title>Genomics and development of Lentinus tigrinus, a white-rot wood-decaying mushroom with dimorphic fruiting bodies.</title>
        <authorList>
            <person name="Wu B."/>
            <person name="Xu Z."/>
            <person name="Knudson A."/>
            <person name="Carlson A."/>
            <person name="Chen N."/>
            <person name="Kovaka S."/>
            <person name="LaButti K."/>
            <person name="Lipzen A."/>
            <person name="Pennachio C."/>
            <person name="Riley R."/>
            <person name="Schakwitz W."/>
            <person name="Umezawa K."/>
            <person name="Ohm R.A."/>
            <person name="Grigoriev I.V."/>
            <person name="Nagy L.G."/>
            <person name="Gibbons J."/>
            <person name="Hibbett D."/>
        </authorList>
    </citation>
    <scope>NUCLEOTIDE SEQUENCE [LARGE SCALE GENOMIC DNA]</scope>
    <source>
        <strain evidence="4">ALCF2SS1-6</strain>
    </source>
</reference>
<feature type="transmembrane region" description="Helical" evidence="2">
    <location>
        <begin position="178"/>
        <end position="200"/>
    </location>
</feature>
<dbReference type="PANTHER" id="PTHR40465:SF1">
    <property type="entry name" value="DUF6534 DOMAIN-CONTAINING PROTEIN"/>
    <property type="match status" value="1"/>
</dbReference>
<proteinExistence type="predicted"/>
<keyword evidence="2" id="KW-0812">Transmembrane</keyword>
<feature type="region of interest" description="Disordered" evidence="1">
    <location>
        <begin position="1"/>
        <end position="21"/>
    </location>
</feature>
<feature type="transmembrane region" description="Helical" evidence="2">
    <location>
        <begin position="63"/>
        <end position="82"/>
    </location>
</feature>